<protein>
    <recommendedName>
        <fullName evidence="2">F-box domain-containing protein</fullName>
    </recommendedName>
</protein>
<sequence>MSKRNMPHLPAEVILQVIQCLIPSEPPVAFPPEHSVTQALISLTLVSSLTHQAAKRLLLKHCLYLNSGQRLDLVLPQLLGDDQKQQTQPTGLFLAPFPVQSLEEPLVVTQVDLLSSHICGSLRRLVIDMPLRDLGPYEDEQGLRKIIRAAFVRLTQLEEFCSARDELYCDTMQRGIEPPVWSLWPRLKCLALYNAAVEWREFWRFLPACPNLTHLVLTRADYLTDPMDPDAVGLAWWSSLKRILIVNGASGHLSDLRLREPGWETSVVGQLGLPQPTVESESNKLTVELKPSLEYFCIDVPPEKEDDLPDICQEWVCEQATRGTLWDLPGSRYVLHD</sequence>
<dbReference type="Proteomes" id="UP000326877">
    <property type="component" value="Unassembled WGS sequence"/>
</dbReference>
<name>A0A5N7BWZ5_PETAA</name>
<evidence type="ECO:0008006" key="2">
    <source>
        <dbReference type="Google" id="ProtNLM"/>
    </source>
</evidence>
<proteinExistence type="predicted"/>
<evidence type="ECO:0000313" key="1">
    <source>
        <dbReference type="EMBL" id="KAE8386017.1"/>
    </source>
</evidence>
<accession>A0A5N7BWZ5</accession>
<dbReference type="EMBL" id="ML735320">
    <property type="protein sequence ID" value="KAE8386017.1"/>
    <property type="molecule type" value="Genomic_DNA"/>
</dbReference>
<reference evidence="1" key="1">
    <citation type="submission" date="2019-04" db="EMBL/GenBank/DDBJ databases">
        <title>Friends and foes A comparative genomics studyof 23 Aspergillus species from section Flavi.</title>
        <authorList>
            <consortium name="DOE Joint Genome Institute"/>
            <person name="Kjaerbolling I."/>
            <person name="Vesth T."/>
            <person name="Frisvad J.C."/>
            <person name="Nybo J.L."/>
            <person name="Theobald S."/>
            <person name="Kildgaard S."/>
            <person name="Isbrandt T."/>
            <person name="Kuo A."/>
            <person name="Sato A."/>
            <person name="Lyhne E.K."/>
            <person name="Kogle M.E."/>
            <person name="Wiebenga A."/>
            <person name="Kun R.S."/>
            <person name="Lubbers R.J."/>
            <person name="Makela M.R."/>
            <person name="Barry K."/>
            <person name="Chovatia M."/>
            <person name="Clum A."/>
            <person name="Daum C."/>
            <person name="Haridas S."/>
            <person name="He G."/>
            <person name="LaButti K."/>
            <person name="Lipzen A."/>
            <person name="Mondo S."/>
            <person name="Riley R."/>
            <person name="Salamov A."/>
            <person name="Simmons B.A."/>
            <person name="Magnuson J.K."/>
            <person name="Henrissat B."/>
            <person name="Mortensen U.H."/>
            <person name="Larsen T.O."/>
            <person name="Devries R.P."/>
            <person name="Grigoriev I.V."/>
            <person name="Machida M."/>
            <person name="Baker S.E."/>
            <person name="Andersen M.R."/>
        </authorList>
    </citation>
    <scope>NUCLEOTIDE SEQUENCE [LARGE SCALE GENOMIC DNA]</scope>
    <source>
        <strain evidence="1">IBT 14317</strain>
    </source>
</reference>
<dbReference type="OrthoDB" id="6365676at2759"/>
<organism evidence="1">
    <name type="scientific">Petromyces alliaceus</name>
    <name type="common">Aspergillus alliaceus</name>
    <dbReference type="NCBI Taxonomy" id="209559"/>
    <lineage>
        <taxon>Eukaryota</taxon>
        <taxon>Fungi</taxon>
        <taxon>Dikarya</taxon>
        <taxon>Ascomycota</taxon>
        <taxon>Pezizomycotina</taxon>
        <taxon>Eurotiomycetes</taxon>
        <taxon>Eurotiomycetidae</taxon>
        <taxon>Eurotiales</taxon>
        <taxon>Aspergillaceae</taxon>
        <taxon>Aspergillus</taxon>
        <taxon>Aspergillus subgen. Circumdati</taxon>
    </lineage>
</organism>
<dbReference type="AlphaFoldDB" id="A0A5N7BWZ5"/>
<gene>
    <name evidence="1" type="ORF">BDV23DRAFT_163890</name>
</gene>